<evidence type="ECO:0000256" key="8">
    <source>
        <dbReference type="SAM" id="Phobius"/>
    </source>
</evidence>
<evidence type="ECO:0000256" key="5">
    <source>
        <dbReference type="ARBA" id="ARBA00022989"/>
    </source>
</evidence>
<feature type="transmembrane region" description="Helical" evidence="8">
    <location>
        <begin position="20"/>
        <end position="43"/>
    </location>
</feature>
<keyword evidence="3" id="KW-0547">Nucleotide-binding</keyword>
<proteinExistence type="predicted"/>
<dbReference type="GO" id="GO:0016887">
    <property type="term" value="F:ATP hydrolysis activity"/>
    <property type="evidence" value="ECO:0007669"/>
    <property type="project" value="InterPro"/>
</dbReference>
<organism evidence="11 12">
    <name type="scientific">Rhodopila globiformis</name>
    <name type="common">Rhodopseudomonas globiformis</name>
    <dbReference type="NCBI Taxonomy" id="1071"/>
    <lineage>
        <taxon>Bacteria</taxon>
        <taxon>Pseudomonadati</taxon>
        <taxon>Pseudomonadota</taxon>
        <taxon>Alphaproteobacteria</taxon>
        <taxon>Acetobacterales</taxon>
        <taxon>Acetobacteraceae</taxon>
        <taxon>Rhodopila</taxon>
    </lineage>
</organism>
<dbReference type="PANTHER" id="PTHR43394">
    <property type="entry name" value="ATP-DEPENDENT PERMEASE MDL1, MITOCHONDRIAL"/>
    <property type="match status" value="1"/>
</dbReference>
<evidence type="ECO:0000313" key="12">
    <source>
        <dbReference type="Proteomes" id="UP000239724"/>
    </source>
</evidence>
<dbReference type="InterPro" id="IPR003593">
    <property type="entry name" value="AAA+_ATPase"/>
</dbReference>
<feature type="domain" description="ABC transporter" evidence="9">
    <location>
        <begin position="377"/>
        <end position="596"/>
    </location>
</feature>
<evidence type="ECO:0000259" key="10">
    <source>
        <dbReference type="PROSITE" id="PS50929"/>
    </source>
</evidence>
<dbReference type="Gene3D" id="1.20.1560.10">
    <property type="entry name" value="ABC transporter type 1, transmembrane domain"/>
    <property type="match status" value="1"/>
</dbReference>
<feature type="transmembrane region" description="Helical" evidence="8">
    <location>
        <begin position="161"/>
        <end position="181"/>
    </location>
</feature>
<dbReference type="SUPFAM" id="SSF52540">
    <property type="entry name" value="P-loop containing nucleoside triphosphate hydrolases"/>
    <property type="match status" value="1"/>
</dbReference>
<dbReference type="RefSeq" id="WP_104522026.1">
    <property type="nucleotide sequence ID" value="NZ_NHRY01000260.1"/>
</dbReference>
<evidence type="ECO:0000256" key="2">
    <source>
        <dbReference type="ARBA" id="ARBA00022692"/>
    </source>
</evidence>
<sequence>MRLMLRLLTLSRPAAGWLALGSLAALVALVANVALLAVSGWFVTAMGVAGTAGRSMNYFTPASLIRLFAILRTLGRYAERVITHEATFRLIASLRVWLFQRIEPLSPPALAAWRSGDLGARLRTDLDRLETVYLRLISPLAVALVGGAVLVAWLSRYSAPLAWLEAALLLLAGLLGPLAVARLSAPAARRQVTEEALLNAATVDLVQGMPDCLAFGAEAAQLAAFDAHSRALVRAQVQNGRAGALAQSLLMLCAALALWGAIVLAVPLLRTGAIDGADLVMLALACLGGFEAVASLPGALQGLGGVLESARRIFAIADAAASPAPGGTARSRSSAKEGMAPFKPRAFEGDARSQSPAAEGEAQSALRATRGPAACDIAASGLTYTYPGAPAPALRDFGLTLRQGQRIAITGPIGCGKSTLILLLTGLVAPDGGNVSLGGCPAGDLDGETRRGCFAVAPQEPGLFSGTIRYALRLADREADDAALWRALRTAQLDQEVAALPDGLDTWIGEAGLTLSGGQAKRLSVARALLRPAPVLILDEPTEGLDAAAAEALLQAVVANLAGRSLLLITHGKAGLALMDAVVAVPGAQASPPQTA</sequence>
<dbReference type="AlphaFoldDB" id="A0A2S6MY65"/>
<feature type="domain" description="ABC transmembrane type-1" evidence="10">
    <location>
        <begin position="19"/>
        <end position="305"/>
    </location>
</feature>
<evidence type="ECO:0000259" key="9">
    <source>
        <dbReference type="PROSITE" id="PS50893"/>
    </source>
</evidence>
<evidence type="ECO:0000313" key="11">
    <source>
        <dbReference type="EMBL" id="PPQ27296.1"/>
    </source>
</evidence>
<dbReference type="SUPFAM" id="SSF90123">
    <property type="entry name" value="ABC transporter transmembrane region"/>
    <property type="match status" value="1"/>
</dbReference>
<protein>
    <submittedName>
        <fullName evidence="11">Thiol reductant ABC exporter subunit CydC</fullName>
    </submittedName>
</protein>
<dbReference type="InterPro" id="IPR027417">
    <property type="entry name" value="P-loop_NTPase"/>
</dbReference>
<comment type="caution">
    <text evidence="11">The sequence shown here is derived from an EMBL/GenBank/DDBJ whole genome shotgun (WGS) entry which is preliminary data.</text>
</comment>
<accession>A0A2S6MY65</accession>
<feature type="transmembrane region" description="Helical" evidence="8">
    <location>
        <begin position="249"/>
        <end position="269"/>
    </location>
</feature>
<dbReference type="InterPro" id="IPR039421">
    <property type="entry name" value="Type_1_exporter"/>
</dbReference>
<dbReference type="GO" id="GO:0005886">
    <property type="term" value="C:plasma membrane"/>
    <property type="evidence" value="ECO:0007669"/>
    <property type="project" value="UniProtKB-SubCell"/>
</dbReference>
<dbReference type="PROSITE" id="PS50929">
    <property type="entry name" value="ABC_TM1F"/>
    <property type="match status" value="1"/>
</dbReference>
<evidence type="ECO:0000256" key="4">
    <source>
        <dbReference type="ARBA" id="ARBA00022840"/>
    </source>
</evidence>
<dbReference type="GO" id="GO:0045454">
    <property type="term" value="P:cell redox homeostasis"/>
    <property type="evidence" value="ECO:0007669"/>
    <property type="project" value="InterPro"/>
</dbReference>
<dbReference type="NCBIfam" id="TIGR02868">
    <property type="entry name" value="CydC"/>
    <property type="match status" value="1"/>
</dbReference>
<keyword evidence="2 8" id="KW-0812">Transmembrane</keyword>
<dbReference type="InterPro" id="IPR017871">
    <property type="entry name" value="ABC_transporter-like_CS"/>
</dbReference>
<gene>
    <name evidence="11" type="ORF">CCS01_27495</name>
</gene>
<reference evidence="11 12" key="1">
    <citation type="journal article" date="2018" name="Arch. Microbiol.">
        <title>New insights into the metabolic potential of the phototrophic purple bacterium Rhodopila globiformis DSM 161(T) from its draft genome sequence and evidence for a vanadium-dependent nitrogenase.</title>
        <authorList>
            <person name="Imhoff J.F."/>
            <person name="Rahn T."/>
            <person name="Kunzel S."/>
            <person name="Neulinger S.C."/>
        </authorList>
    </citation>
    <scope>NUCLEOTIDE SEQUENCE [LARGE SCALE GENOMIC DNA]</scope>
    <source>
        <strain evidence="11 12">DSM 161</strain>
    </source>
</reference>
<dbReference type="CDD" id="cd18585">
    <property type="entry name" value="ABC_6TM_CydC"/>
    <property type="match status" value="1"/>
</dbReference>
<dbReference type="InterPro" id="IPR003439">
    <property type="entry name" value="ABC_transporter-like_ATP-bd"/>
</dbReference>
<dbReference type="SMART" id="SM00382">
    <property type="entry name" value="AAA"/>
    <property type="match status" value="1"/>
</dbReference>
<dbReference type="Pfam" id="PF00664">
    <property type="entry name" value="ABC_membrane"/>
    <property type="match status" value="1"/>
</dbReference>
<keyword evidence="5 8" id="KW-1133">Transmembrane helix</keyword>
<keyword evidence="12" id="KW-1185">Reference proteome</keyword>
<dbReference type="PROSITE" id="PS00211">
    <property type="entry name" value="ABC_TRANSPORTER_1"/>
    <property type="match status" value="1"/>
</dbReference>
<dbReference type="Proteomes" id="UP000239724">
    <property type="component" value="Unassembled WGS sequence"/>
</dbReference>
<dbReference type="InterPro" id="IPR014223">
    <property type="entry name" value="ABC_CydC/D"/>
</dbReference>
<dbReference type="InterPro" id="IPR011527">
    <property type="entry name" value="ABC1_TM_dom"/>
</dbReference>
<comment type="subcellular location">
    <subcellularLocation>
        <location evidence="1">Cell membrane</location>
        <topology evidence="1">Multi-pass membrane protein</topology>
    </subcellularLocation>
</comment>
<dbReference type="OrthoDB" id="5288404at2"/>
<evidence type="ECO:0000256" key="7">
    <source>
        <dbReference type="SAM" id="MobiDB-lite"/>
    </source>
</evidence>
<dbReference type="Pfam" id="PF00005">
    <property type="entry name" value="ABC_tran"/>
    <property type="match status" value="1"/>
</dbReference>
<keyword evidence="4" id="KW-0067">ATP-binding</keyword>
<feature type="transmembrane region" description="Helical" evidence="8">
    <location>
        <begin position="132"/>
        <end position="155"/>
    </location>
</feature>
<dbReference type="EMBL" id="NHRY01000260">
    <property type="protein sequence ID" value="PPQ27296.1"/>
    <property type="molecule type" value="Genomic_DNA"/>
</dbReference>
<evidence type="ECO:0000256" key="1">
    <source>
        <dbReference type="ARBA" id="ARBA00004651"/>
    </source>
</evidence>
<evidence type="ECO:0000256" key="3">
    <source>
        <dbReference type="ARBA" id="ARBA00022741"/>
    </source>
</evidence>
<dbReference type="InterPro" id="IPR036640">
    <property type="entry name" value="ABC1_TM_sf"/>
</dbReference>
<name>A0A2S6MY65_RHOGL</name>
<dbReference type="GO" id="GO:0015421">
    <property type="term" value="F:ABC-type oligopeptide transporter activity"/>
    <property type="evidence" value="ECO:0007669"/>
    <property type="project" value="TreeGrafter"/>
</dbReference>
<dbReference type="GO" id="GO:0005524">
    <property type="term" value="F:ATP binding"/>
    <property type="evidence" value="ECO:0007669"/>
    <property type="project" value="UniProtKB-KW"/>
</dbReference>
<feature type="region of interest" description="Disordered" evidence="7">
    <location>
        <begin position="346"/>
        <end position="365"/>
    </location>
</feature>
<dbReference type="PROSITE" id="PS50893">
    <property type="entry name" value="ABC_TRANSPORTER_2"/>
    <property type="match status" value="1"/>
</dbReference>
<evidence type="ECO:0000256" key="6">
    <source>
        <dbReference type="ARBA" id="ARBA00023136"/>
    </source>
</evidence>
<dbReference type="PANTHER" id="PTHR43394:SF1">
    <property type="entry name" value="ATP-BINDING CASSETTE SUB-FAMILY B MEMBER 10, MITOCHONDRIAL"/>
    <property type="match status" value="1"/>
</dbReference>
<dbReference type="GO" id="GO:0034775">
    <property type="term" value="P:glutathione transmembrane transport"/>
    <property type="evidence" value="ECO:0007669"/>
    <property type="project" value="InterPro"/>
</dbReference>
<dbReference type="Gene3D" id="3.40.50.300">
    <property type="entry name" value="P-loop containing nucleotide triphosphate hydrolases"/>
    <property type="match status" value="1"/>
</dbReference>
<keyword evidence="6 8" id="KW-0472">Membrane</keyword>